<dbReference type="InterPro" id="IPR001845">
    <property type="entry name" value="HTH_ArsR_DNA-bd_dom"/>
</dbReference>
<keyword evidence="6" id="KW-1185">Reference proteome</keyword>
<keyword evidence="2" id="KW-0238">DNA-binding</keyword>
<gene>
    <name evidence="5" type="ORF">FRE64_15115</name>
</gene>
<dbReference type="NCBIfam" id="NF033788">
    <property type="entry name" value="HTH_metalloreg"/>
    <property type="match status" value="1"/>
</dbReference>
<dbReference type="Gene3D" id="1.10.10.10">
    <property type="entry name" value="Winged helix-like DNA-binding domain superfamily/Winged helix DNA-binding domain"/>
    <property type="match status" value="1"/>
</dbReference>
<dbReference type="PRINTS" id="PR00778">
    <property type="entry name" value="HTHARSR"/>
</dbReference>
<dbReference type="GO" id="GO:0003700">
    <property type="term" value="F:DNA-binding transcription factor activity"/>
    <property type="evidence" value="ECO:0007669"/>
    <property type="project" value="InterPro"/>
</dbReference>
<organism evidence="5 6">
    <name type="scientific">Euhalothece natronophila Z-M001</name>
    <dbReference type="NCBI Taxonomy" id="522448"/>
    <lineage>
        <taxon>Bacteria</taxon>
        <taxon>Bacillati</taxon>
        <taxon>Cyanobacteriota</taxon>
        <taxon>Cyanophyceae</taxon>
        <taxon>Oscillatoriophycideae</taxon>
        <taxon>Chroococcales</taxon>
        <taxon>Halothecacae</taxon>
        <taxon>Halothece cluster</taxon>
        <taxon>Euhalothece</taxon>
    </lineage>
</organism>
<protein>
    <submittedName>
        <fullName evidence="5">Winged helix-turn-helix transcriptional regulator</fullName>
    </submittedName>
</protein>
<evidence type="ECO:0000256" key="2">
    <source>
        <dbReference type="ARBA" id="ARBA00023125"/>
    </source>
</evidence>
<evidence type="ECO:0000259" key="4">
    <source>
        <dbReference type="PROSITE" id="PS50987"/>
    </source>
</evidence>
<dbReference type="InterPro" id="IPR036390">
    <property type="entry name" value="WH_DNA-bd_sf"/>
</dbReference>
<dbReference type="PANTHER" id="PTHR43132:SF2">
    <property type="entry name" value="ARSENICAL RESISTANCE OPERON REPRESSOR ARSR-RELATED"/>
    <property type="match status" value="1"/>
</dbReference>
<evidence type="ECO:0000256" key="3">
    <source>
        <dbReference type="ARBA" id="ARBA00023163"/>
    </source>
</evidence>
<dbReference type="Pfam" id="PF01022">
    <property type="entry name" value="HTH_5"/>
    <property type="match status" value="1"/>
</dbReference>
<dbReference type="RefSeq" id="WP_146296991.1">
    <property type="nucleotide sequence ID" value="NZ_CP042326.1"/>
</dbReference>
<dbReference type="InterPro" id="IPR051011">
    <property type="entry name" value="Metal_resp_trans_reg"/>
</dbReference>
<proteinExistence type="predicted"/>
<dbReference type="Proteomes" id="UP000318453">
    <property type="component" value="Chromosome"/>
</dbReference>
<dbReference type="PANTHER" id="PTHR43132">
    <property type="entry name" value="ARSENICAL RESISTANCE OPERON REPRESSOR ARSR-RELATED"/>
    <property type="match status" value="1"/>
</dbReference>
<dbReference type="OrthoDB" id="9798835at2"/>
<dbReference type="PROSITE" id="PS50987">
    <property type="entry name" value="HTH_ARSR_2"/>
    <property type="match status" value="1"/>
</dbReference>
<reference evidence="5" key="1">
    <citation type="submission" date="2019-08" db="EMBL/GenBank/DDBJ databases">
        <title>Carotenoids and Carotenoid Binding Proteins in the Halophilic Cyanobacterium Euhalothece sp. ZM00.</title>
        <authorList>
            <person name="Cho S.M."/>
            <person name="Song J.Y."/>
            <person name="Park Y.-I."/>
        </authorList>
    </citation>
    <scope>NUCLEOTIDE SEQUENCE [LARGE SCALE GENOMIC DNA]</scope>
    <source>
        <strain evidence="5">Z-M001</strain>
    </source>
</reference>
<accession>A0A5B8NSB8</accession>
<dbReference type="InterPro" id="IPR036388">
    <property type="entry name" value="WH-like_DNA-bd_sf"/>
</dbReference>
<dbReference type="GO" id="GO:0003677">
    <property type="term" value="F:DNA binding"/>
    <property type="evidence" value="ECO:0007669"/>
    <property type="project" value="UniProtKB-KW"/>
</dbReference>
<keyword evidence="3" id="KW-0804">Transcription</keyword>
<keyword evidence="1" id="KW-0805">Transcription regulation</keyword>
<dbReference type="AlphaFoldDB" id="A0A5B8NSB8"/>
<evidence type="ECO:0000313" key="5">
    <source>
        <dbReference type="EMBL" id="QDZ41155.1"/>
    </source>
</evidence>
<dbReference type="CDD" id="cd00090">
    <property type="entry name" value="HTH_ARSR"/>
    <property type="match status" value="1"/>
</dbReference>
<sequence>MTQPTIAPEVCAGKLKILADATRLKILEALMNSPKHVNEINHQLKIEQSLLSHHLKVLRDVGLVESQRDGKAVLYSLGATIKPTSSGQAIDLGCCQLCFGDC</sequence>
<dbReference type="SMART" id="SM00418">
    <property type="entry name" value="HTH_ARSR"/>
    <property type="match status" value="1"/>
</dbReference>
<feature type="domain" description="HTH arsR-type" evidence="4">
    <location>
        <begin position="3"/>
        <end position="97"/>
    </location>
</feature>
<dbReference type="InterPro" id="IPR011991">
    <property type="entry name" value="ArsR-like_HTH"/>
</dbReference>
<evidence type="ECO:0000313" key="6">
    <source>
        <dbReference type="Proteomes" id="UP000318453"/>
    </source>
</evidence>
<evidence type="ECO:0000256" key="1">
    <source>
        <dbReference type="ARBA" id="ARBA00023015"/>
    </source>
</evidence>
<name>A0A5B8NSB8_9CHRO</name>
<dbReference type="KEGG" id="enn:FRE64_15115"/>
<dbReference type="EMBL" id="CP042326">
    <property type="protein sequence ID" value="QDZ41155.1"/>
    <property type="molecule type" value="Genomic_DNA"/>
</dbReference>
<dbReference type="SUPFAM" id="SSF46785">
    <property type="entry name" value="Winged helix' DNA-binding domain"/>
    <property type="match status" value="1"/>
</dbReference>